<feature type="signal peptide" evidence="6">
    <location>
        <begin position="1"/>
        <end position="24"/>
    </location>
</feature>
<dbReference type="GO" id="GO:0009697">
    <property type="term" value="P:salicylic acid biosynthetic process"/>
    <property type="evidence" value="ECO:0007669"/>
    <property type="project" value="TreeGrafter"/>
</dbReference>
<dbReference type="InterPro" id="IPR008240">
    <property type="entry name" value="Chorismate_mutase_periplasmic"/>
</dbReference>
<dbReference type="InterPro" id="IPR051331">
    <property type="entry name" value="Chorismate_mutase-related"/>
</dbReference>
<evidence type="ECO:0000256" key="4">
    <source>
        <dbReference type="ARBA" id="ARBA00023235"/>
    </source>
</evidence>
<protein>
    <recommendedName>
        <fullName evidence="2 5">Chorismate mutase</fullName>
        <ecNumber evidence="2 5">5.4.99.5</ecNumber>
    </recommendedName>
</protein>
<dbReference type="AlphaFoldDB" id="A0A2N7VM62"/>
<dbReference type="PANTHER" id="PTHR38041:SF2">
    <property type="entry name" value="SECRETED CHORISMATE MUTASE"/>
    <property type="match status" value="1"/>
</dbReference>
<evidence type="ECO:0000313" key="8">
    <source>
        <dbReference type="EMBL" id="PMS18226.1"/>
    </source>
</evidence>
<dbReference type="EC" id="5.4.99.5" evidence="2 5"/>
<dbReference type="GO" id="GO:0004106">
    <property type="term" value="F:chorismate mutase activity"/>
    <property type="evidence" value="ECO:0007669"/>
    <property type="project" value="UniProtKB-EC"/>
</dbReference>
<evidence type="ECO:0000259" key="7">
    <source>
        <dbReference type="PROSITE" id="PS51168"/>
    </source>
</evidence>
<feature type="chain" id="PRO_5014821521" description="Chorismate mutase" evidence="6">
    <location>
        <begin position="25"/>
        <end position="191"/>
    </location>
</feature>
<dbReference type="SUPFAM" id="SSF48600">
    <property type="entry name" value="Chorismate mutase II"/>
    <property type="match status" value="1"/>
</dbReference>
<dbReference type="UniPathway" id="UPA00120">
    <property type="reaction ID" value="UER00203"/>
</dbReference>
<evidence type="ECO:0000256" key="1">
    <source>
        <dbReference type="ARBA" id="ARBA00004817"/>
    </source>
</evidence>
<sequence length="191" mass="20614">MTLKLFKATLCTAFLTLAAQAAHAGDARHVLGPLVESSAQRLGIGDEVALSKWDSGASVEDVAREDAVLANAVAQGARANLAAADVTRFFRAQIEANKLIQYTLLATWRRTGYAPPHAPIDLTGTIRPELDRLQTKMIAELADAAPVLESKECAKDVARAVGRYAFEHQFDLAHLPVIALDRAMAGFCRVY</sequence>
<comment type="pathway">
    <text evidence="1 5">Metabolic intermediate biosynthesis; prephenate biosynthesis; prephenate from chorismate: step 1/1.</text>
</comment>
<dbReference type="InterPro" id="IPR002701">
    <property type="entry name" value="CM_II_prokaryot"/>
</dbReference>
<evidence type="ECO:0000256" key="3">
    <source>
        <dbReference type="ARBA" id="ARBA00022729"/>
    </source>
</evidence>
<gene>
    <name evidence="8" type="ORF">C0Z19_23280</name>
</gene>
<keyword evidence="3 6" id="KW-0732">Signal</keyword>
<evidence type="ECO:0000313" key="9">
    <source>
        <dbReference type="Proteomes" id="UP000235347"/>
    </source>
</evidence>
<dbReference type="Proteomes" id="UP000235347">
    <property type="component" value="Unassembled WGS sequence"/>
</dbReference>
<organism evidence="8 9">
    <name type="scientific">Trinickia soli</name>
    <dbReference type="NCBI Taxonomy" id="380675"/>
    <lineage>
        <taxon>Bacteria</taxon>
        <taxon>Pseudomonadati</taxon>
        <taxon>Pseudomonadota</taxon>
        <taxon>Betaproteobacteria</taxon>
        <taxon>Burkholderiales</taxon>
        <taxon>Burkholderiaceae</taxon>
        <taxon>Trinickia</taxon>
    </lineage>
</organism>
<comment type="caution">
    <text evidence="8">The sequence shown here is derived from an EMBL/GenBank/DDBJ whole genome shotgun (WGS) entry which is preliminary data.</text>
</comment>
<dbReference type="PIRSF" id="PIRSF026640">
    <property type="entry name" value="Peripl_chor_mut"/>
    <property type="match status" value="1"/>
</dbReference>
<accession>A0A2N7VM62</accession>
<proteinExistence type="predicted"/>
<evidence type="ECO:0000256" key="5">
    <source>
        <dbReference type="PIRNR" id="PIRNR026640"/>
    </source>
</evidence>
<keyword evidence="4 5" id="KW-0413">Isomerase</keyword>
<dbReference type="Gene3D" id="1.20.59.10">
    <property type="entry name" value="Chorismate mutase"/>
    <property type="match status" value="1"/>
</dbReference>
<dbReference type="EMBL" id="PNYB01000026">
    <property type="protein sequence ID" value="PMS18226.1"/>
    <property type="molecule type" value="Genomic_DNA"/>
</dbReference>
<feature type="domain" description="Chorismate mutase" evidence="7">
    <location>
        <begin position="9"/>
        <end position="105"/>
    </location>
</feature>
<name>A0A2N7VM62_9BURK</name>
<dbReference type="NCBIfam" id="TIGR01806">
    <property type="entry name" value="CM_mono2"/>
    <property type="match status" value="1"/>
</dbReference>
<dbReference type="InterPro" id="IPR036979">
    <property type="entry name" value="CM_dom_sf"/>
</dbReference>
<evidence type="ECO:0000256" key="2">
    <source>
        <dbReference type="ARBA" id="ARBA00012404"/>
    </source>
</evidence>
<dbReference type="PANTHER" id="PTHR38041">
    <property type="entry name" value="CHORISMATE MUTASE"/>
    <property type="match status" value="1"/>
</dbReference>
<comment type="function">
    <text evidence="5">Catalyzes the Claisen rearrangement of chorismate to prephenate.</text>
</comment>
<dbReference type="RefSeq" id="WP_102612201.1">
    <property type="nucleotide sequence ID" value="NZ_CADIKD010000022.1"/>
</dbReference>
<dbReference type="NCBIfam" id="NF006741">
    <property type="entry name" value="PRK09269.1"/>
    <property type="match status" value="1"/>
</dbReference>
<dbReference type="PROSITE" id="PS51168">
    <property type="entry name" value="CHORISMATE_MUT_2"/>
    <property type="match status" value="1"/>
</dbReference>
<evidence type="ECO:0000256" key="6">
    <source>
        <dbReference type="SAM" id="SignalP"/>
    </source>
</evidence>
<comment type="catalytic activity">
    <reaction evidence="5">
        <text>chorismate = prephenate</text>
        <dbReference type="Rhea" id="RHEA:13897"/>
        <dbReference type="ChEBI" id="CHEBI:29748"/>
        <dbReference type="ChEBI" id="CHEBI:29934"/>
        <dbReference type="EC" id="5.4.99.5"/>
    </reaction>
</comment>
<dbReference type="SMART" id="SM00830">
    <property type="entry name" value="CM_2"/>
    <property type="match status" value="1"/>
</dbReference>
<dbReference type="InterPro" id="IPR036263">
    <property type="entry name" value="Chorismate_II_sf"/>
</dbReference>
<dbReference type="Pfam" id="PF01817">
    <property type="entry name" value="CM_2"/>
    <property type="match status" value="1"/>
</dbReference>
<reference evidence="8 9" key="1">
    <citation type="submission" date="2018-01" db="EMBL/GenBank/DDBJ databases">
        <title>Whole genome analyses suggest that Burkholderia sensu lato contains two further novel genera in the rhizoxinica-symbiotica group Mycetohabitans gen. nov., and Trinickia gen. nov.: implications for the evolution of diazotrophy and nodulation in the Burkholderiaceae.</title>
        <authorList>
            <person name="Estrada-de los Santos P."/>
            <person name="Palmer M."/>
            <person name="Chavez-Ramirez B."/>
            <person name="Beukes C."/>
            <person name="Steenkamp E.T."/>
            <person name="Hirsch A.M."/>
            <person name="Manyaka P."/>
            <person name="Maluk M."/>
            <person name="Lafos M."/>
            <person name="Crook M."/>
            <person name="Gross E."/>
            <person name="Simon M.F."/>
            <person name="Bueno dos Reis Junior F."/>
            <person name="Poole P.S."/>
            <person name="Venter S.N."/>
            <person name="James E.K."/>
        </authorList>
    </citation>
    <scope>NUCLEOTIDE SEQUENCE [LARGE SCALE GENOMIC DNA]</scope>
    <source>
        <strain evidence="8 9">GP25-8</strain>
    </source>
</reference>
<keyword evidence="9" id="KW-1185">Reference proteome</keyword>
<dbReference type="GO" id="GO:0046417">
    <property type="term" value="P:chorismate metabolic process"/>
    <property type="evidence" value="ECO:0007669"/>
    <property type="project" value="InterPro"/>
</dbReference>